<dbReference type="InterPro" id="IPR019198">
    <property type="entry name" value="Beta_propeller_containing"/>
</dbReference>
<dbReference type="eggNOG" id="COG4880">
    <property type="taxonomic scope" value="Bacteria"/>
</dbReference>
<evidence type="ECO:0000256" key="1">
    <source>
        <dbReference type="SAM" id="Phobius"/>
    </source>
</evidence>
<keyword evidence="3" id="KW-1185">Reference proteome</keyword>
<feature type="transmembrane region" description="Helical" evidence="1">
    <location>
        <begin position="151"/>
        <end position="169"/>
    </location>
</feature>
<feature type="transmembrane region" description="Helical" evidence="1">
    <location>
        <begin position="111"/>
        <end position="131"/>
    </location>
</feature>
<evidence type="ECO:0000313" key="3">
    <source>
        <dbReference type="Proteomes" id="UP000005435"/>
    </source>
</evidence>
<accession>G8M0H7</accession>
<organism evidence="2 3">
    <name type="scientific">Acetivibrio clariflavus (strain DSM 19732 / NBRC 101661 / EBR45)</name>
    <name type="common">Clostridium clariflavum</name>
    <dbReference type="NCBI Taxonomy" id="720554"/>
    <lineage>
        <taxon>Bacteria</taxon>
        <taxon>Bacillati</taxon>
        <taxon>Bacillota</taxon>
        <taxon>Clostridia</taxon>
        <taxon>Eubacteriales</taxon>
        <taxon>Oscillospiraceae</taxon>
        <taxon>Acetivibrio</taxon>
    </lineage>
</organism>
<keyword evidence="1" id="KW-0472">Membrane</keyword>
<protein>
    <submittedName>
        <fullName evidence="2">Secreted protein with C-terminal beta-propeller domain</fullName>
    </submittedName>
</protein>
<keyword evidence="1" id="KW-1133">Transmembrane helix</keyword>
<feature type="transmembrane region" description="Helical" evidence="1">
    <location>
        <begin position="189"/>
        <end position="209"/>
    </location>
</feature>
<dbReference type="Proteomes" id="UP000005435">
    <property type="component" value="Chromosome"/>
</dbReference>
<dbReference type="AlphaFoldDB" id="G8M0H7"/>
<gene>
    <name evidence="2" type="ordered locus">Clocl_1371</name>
</gene>
<evidence type="ECO:0000313" key="2">
    <source>
        <dbReference type="EMBL" id="AEV68022.1"/>
    </source>
</evidence>
<dbReference type="KEGG" id="ccl:Clocl_1371"/>
<feature type="transmembrane region" description="Helical" evidence="1">
    <location>
        <begin position="262"/>
        <end position="282"/>
    </location>
</feature>
<dbReference type="RefSeq" id="WP_014254636.1">
    <property type="nucleotide sequence ID" value="NC_016627.1"/>
</dbReference>
<feature type="transmembrane region" description="Helical" evidence="1">
    <location>
        <begin position="328"/>
        <end position="351"/>
    </location>
</feature>
<feature type="transmembrane region" description="Helical" evidence="1">
    <location>
        <begin position="67"/>
        <end position="91"/>
    </location>
</feature>
<keyword evidence="1" id="KW-0812">Transmembrane</keyword>
<dbReference type="EMBL" id="CP003065">
    <property type="protein sequence ID" value="AEV68022.1"/>
    <property type="molecule type" value="Genomic_DNA"/>
</dbReference>
<reference evidence="2 3" key="2">
    <citation type="journal article" date="2012" name="Stand. Genomic Sci.">
        <title>Complete Genome Sequence of Clostridium clariflavum DSM 19732.</title>
        <authorList>
            <person name="Izquierdo J.A."/>
            <person name="Goodwin L."/>
            <person name="Davenport K.W."/>
            <person name="Teshima H."/>
            <person name="Bruce D."/>
            <person name="Detter C."/>
            <person name="Tapia R."/>
            <person name="Han S."/>
            <person name="Land M."/>
            <person name="Hauser L."/>
            <person name="Jeffries C.D."/>
            <person name="Han J."/>
            <person name="Pitluck S."/>
            <person name="Nolan M."/>
            <person name="Chen A."/>
            <person name="Huntemann M."/>
            <person name="Mavromatis K."/>
            <person name="Mikhailova N."/>
            <person name="Liolios K."/>
            <person name="Woyke T."/>
            <person name="Lynd L.R."/>
        </authorList>
    </citation>
    <scope>NUCLEOTIDE SEQUENCE [LARGE SCALE GENOMIC DNA]</scope>
    <source>
        <strain evidence="3">DSM 19732 / NBRC 101661 / EBR45</strain>
    </source>
</reference>
<dbReference type="Pfam" id="PF09826">
    <property type="entry name" value="Beta_propel"/>
    <property type="match status" value="1"/>
</dbReference>
<dbReference type="OrthoDB" id="9778998at2"/>
<proteinExistence type="predicted"/>
<sequence length="999" mass="114515">MDDRIINELDNLDVSETEQLLSSINASEFNVEIDKDTANRIKSSVLHKAGISEAKCKKALIPKKSRILLIALILSIIEILFFTSAAFVAWMDGFLGDSGINLSFGGIVPTVFYIFMLSVLSLCVYKVMFYADSEKINIAKIVPTNKTTLSYAAYFVLSWASKIFIFVLFCRLFEKIINHSFFYRFEISSILLVLILLIAVFSVVDMIIVKLKNLLILRFDDNYKFKYKWKLSMKAFWIEILKYIGIIGYLILIIGFSVERVYGNGFVSILNGFVLFFAFNIFMTVIVQLEKRCCLQVDLKAETALSENKIEKSEVETVNKRMLLKRRAFILGLSAAASIYLLCLLVPYVVYPRLIHQKPFLETFSNNNEVDDFFERRKLPFIPERLYSDVSNVTESLFMFNKLAVGAIINKLDLDFLFADLTRNYIAQAVNSMDGNLYGGIEDVAAGTLTKSSDDYSTTNTQVEMVDEADVIKTDGDYVYYLNDSKLFILRAYPPEQMKTVYKYDFLQENLYPLELFLYKDHVAVVLTDDYIDYQLEKWYKENTSSTFVRIYNISDPTNPILERSLKFDYPYLTSRLIENHLYIITTAYIDYGQSKPGYTDSTLGESRREINYKDLFLMRGKFSDNFRKINVVAALPIDNPNGEAQVKAYIGGGGETVYVSTEHIYIVETNLSTFIQAPMEDFFHCLVDDDFDGFNFLNYGTSIYRIKIENGNIGDFDSAFVPGMVHNQFSMDEYDGYFRITTQKGKWQYASSNVYVLDAHMNVCGSLEGLAPGESIYASRFMGDRLYLVTFKTVDPLFVISLKDPKKPKVLGELKIPGYSEYLHPLDENHIIGFGKDTAGGNENFSFYQGIKMAIFDVSDVNNPKEKFVEIIGDRGTESELLRNHKALMYMKNLELMAFPVTLYEKNEKSSAGAYGTFSYQGAYVYNVNSNDGFKLRGRITHLDYFEENEYYGGYINENKSFINRIIYANDSLYTFSGDKVKATRYSDMKEISEIELE</sequence>
<reference evidence="3" key="1">
    <citation type="submission" date="2011-12" db="EMBL/GenBank/DDBJ databases">
        <title>Complete sequence of Clostridium clariflavum DSM 19732.</title>
        <authorList>
            <consortium name="US DOE Joint Genome Institute"/>
            <person name="Lucas S."/>
            <person name="Han J."/>
            <person name="Lapidus A."/>
            <person name="Cheng J.-F."/>
            <person name="Goodwin L."/>
            <person name="Pitluck S."/>
            <person name="Peters L."/>
            <person name="Teshima H."/>
            <person name="Detter J.C."/>
            <person name="Han C."/>
            <person name="Tapia R."/>
            <person name="Land M."/>
            <person name="Hauser L."/>
            <person name="Kyrpides N."/>
            <person name="Ivanova N."/>
            <person name="Pagani I."/>
            <person name="Kitzmiller T."/>
            <person name="Lynd L."/>
            <person name="Izquierdo J."/>
            <person name="Woyke T."/>
        </authorList>
    </citation>
    <scope>NUCLEOTIDE SEQUENCE [LARGE SCALE GENOMIC DNA]</scope>
    <source>
        <strain evidence="3">DSM 19732 / NBRC 101661 / EBR45</strain>
    </source>
</reference>
<dbReference type="STRING" id="720554.Clocl_1371"/>
<feature type="transmembrane region" description="Helical" evidence="1">
    <location>
        <begin position="236"/>
        <end position="256"/>
    </location>
</feature>
<dbReference type="HOGENOM" id="CLU_299909_0_0_9"/>
<name>G8M0H7_ACECE</name>